<dbReference type="Proteomes" id="UP000322667">
    <property type="component" value="Chromosome D01"/>
</dbReference>
<evidence type="ECO:0000313" key="2">
    <source>
        <dbReference type="EMBL" id="TYH87875.1"/>
    </source>
</evidence>
<gene>
    <name evidence="2" type="ORF">ES332_D01G149200v1</name>
</gene>
<feature type="region of interest" description="Disordered" evidence="1">
    <location>
        <begin position="70"/>
        <end position="101"/>
    </location>
</feature>
<protein>
    <submittedName>
        <fullName evidence="2">Uncharacterized protein</fullName>
    </submittedName>
</protein>
<name>A0A5D2M9D5_GOSTO</name>
<sequence>MLRLLSKGHYQYFMTVEMNRLIQDTKTKKSDFFLSAKGLTRKSNKKIFHLFNRTCNGKDLDQKMEIIRRSRNHKKKQKSMEGKGKLPLEGKRRRIDGTEGR</sequence>
<evidence type="ECO:0000313" key="3">
    <source>
        <dbReference type="Proteomes" id="UP000322667"/>
    </source>
</evidence>
<dbReference type="EMBL" id="CM017623">
    <property type="protein sequence ID" value="TYH87875.1"/>
    <property type="molecule type" value="Genomic_DNA"/>
</dbReference>
<accession>A0A5D2M9D5</accession>
<dbReference type="AlphaFoldDB" id="A0A5D2M9D5"/>
<proteinExistence type="predicted"/>
<keyword evidence="3" id="KW-1185">Reference proteome</keyword>
<feature type="compositionally biased region" description="Basic and acidic residues" evidence="1">
    <location>
        <begin position="78"/>
        <end position="101"/>
    </location>
</feature>
<organism evidence="2 3">
    <name type="scientific">Gossypium tomentosum</name>
    <name type="common">Hawaiian cotton</name>
    <name type="synonym">Gossypium sandvicense</name>
    <dbReference type="NCBI Taxonomy" id="34277"/>
    <lineage>
        <taxon>Eukaryota</taxon>
        <taxon>Viridiplantae</taxon>
        <taxon>Streptophyta</taxon>
        <taxon>Embryophyta</taxon>
        <taxon>Tracheophyta</taxon>
        <taxon>Spermatophyta</taxon>
        <taxon>Magnoliopsida</taxon>
        <taxon>eudicotyledons</taxon>
        <taxon>Gunneridae</taxon>
        <taxon>Pentapetalae</taxon>
        <taxon>rosids</taxon>
        <taxon>malvids</taxon>
        <taxon>Malvales</taxon>
        <taxon>Malvaceae</taxon>
        <taxon>Malvoideae</taxon>
        <taxon>Gossypium</taxon>
    </lineage>
</organism>
<evidence type="ECO:0000256" key="1">
    <source>
        <dbReference type="SAM" id="MobiDB-lite"/>
    </source>
</evidence>
<reference evidence="2 3" key="1">
    <citation type="submission" date="2019-07" db="EMBL/GenBank/DDBJ databases">
        <title>WGS assembly of Gossypium tomentosum.</title>
        <authorList>
            <person name="Chen Z.J."/>
            <person name="Sreedasyam A."/>
            <person name="Ando A."/>
            <person name="Song Q."/>
            <person name="De L."/>
            <person name="Hulse-Kemp A."/>
            <person name="Ding M."/>
            <person name="Ye W."/>
            <person name="Kirkbride R."/>
            <person name="Jenkins J."/>
            <person name="Plott C."/>
            <person name="Lovell J."/>
            <person name="Lin Y.-M."/>
            <person name="Vaughn R."/>
            <person name="Liu B."/>
            <person name="Li W."/>
            <person name="Simpson S."/>
            <person name="Scheffler B."/>
            <person name="Saski C."/>
            <person name="Grover C."/>
            <person name="Hu G."/>
            <person name="Conover J."/>
            <person name="Carlson J."/>
            <person name="Shu S."/>
            <person name="Boston L."/>
            <person name="Williams M."/>
            <person name="Peterson D."/>
            <person name="Mcgee K."/>
            <person name="Jones D."/>
            <person name="Wendel J."/>
            <person name="Stelly D."/>
            <person name="Grimwood J."/>
            <person name="Schmutz J."/>
        </authorList>
    </citation>
    <scope>NUCLEOTIDE SEQUENCE [LARGE SCALE GENOMIC DNA]</scope>
    <source>
        <strain evidence="2">7179.01</strain>
    </source>
</reference>